<dbReference type="FunCoup" id="A0A1Y2LKB4">
    <property type="interactions" value="140"/>
</dbReference>
<accession>A0A1Y2LKB4</accession>
<dbReference type="OMA" id="IYRKWQP"/>
<keyword evidence="6" id="KW-1185">Reference proteome</keyword>
<protein>
    <recommendedName>
        <fullName evidence="4">Small ribosomal subunit protein bS18m</fullName>
    </recommendedName>
</protein>
<comment type="similarity">
    <text evidence="1">Belongs to the bacterial ribosomal protein bS18 family.</text>
</comment>
<evidence type="ECO:0000313" key="5">
    <source>
        <dbReference type="EMBL" id="OSS44331.1"/>
    </source>
</evidence>
<dbReference type="InterPro" id="IPR001648">
    <property type="entry name" value="Ribosomal_bS18"/>
</dbReference>
<dbReference type="AlphaFoldDB" id="A0A1Y2LKB4"/>
<keyword evidence="3" id="KW-0687">Ribonucleoprotein</keyword>
<dbReference type="GO" id="GO:0032543">
    <property type="term" value="P:mitochondrial translation"/>
    <property type="evidence" value="ECO:0007669"/>
    <property type="project" value="TreeGrafter"/>
</dbReference>
<dbReference type="InterPro" id="IPR036870">
    <property type="entry name" value="Ribosomal_bS18_sf"/>
</dbReference>
<evidence type="ECO:0000256" key="3">
    <source>
        <dbReference type="ARBA" id="ARBA00023274"/>
    </source>
</evidence>
<gene>
    <name evidence="5" type="ORF">B5807_11078</name>
</gene>
<dbReference type="PANTHER" id="PTHR13479">
    <property type="entry name" value="30S RIBOSOMAL PROTEIN S18"/>
    <property type="match status" value="1"/>
</dbReference>
<evidence type="ECO:0000256" key="4">
    <source>
        <dbReference type="ARBA" id="ARBA00035264"/>
    </source>
</evidence>
<dbReference type="PANTHER" id="PTHR13479:SF40">
    <property type="entry name" value="SMALL RIBOSOMAL SUBUNIT PROTEIN BS18M"/>
    <property type="match status" value="1"/>
</dbReference>
<dbReference type="FunFam" id="4.10.640.10:FF:000013">
    <property type="entry name" value="37S ribosomal protein S18"/>
    <property type="match status" value="1"/>
</dbReference>
<organism evidence="5 6">
    <name type="scientific">Epicoccum nigrum</name>
    <name type="common">Soil fungus</name>
    <name type="synonym">Epicoccum purpurascens</name>
    <dbReference type="NCBI Taxonomy" id="105696"/>
    <lineage>
        <taxon>Eukaryota</taxon>
        <taxon>Fungi</taxon>
        <taxon>Dikarya</taxon>
        <taxon>Ascomycota</taxon>
        <taxon>Pezizomycotina</taxon>
        <taxon>Dothideomycetes</taxon>
        <taxon>Pleosporomycetidae</taxon>
        <taxon>Pleosporales</taxon>
        <taxon>Pleosporineae</taxon>
        <taxon>Didymellaceae</taxon>
        <taxon>Epicoccum</taxon>
    </lineage>
</organism>
<dbReference type="GO" id="GO:0070181">
    <property type="term" value="F:small ribosomal subunit rRNA binding"/>
    <property type="evidence" value="ECO:0007669"/>
    <property type="project" value="TreeGrafter"/>
</dbReference>
<dbReference type="SUPFAM" id="SSF46911">
    <property type="entry name" value="Ribosomal protein S18"/>
    <property type="match status" value="1"/>
</dbReference>
<dbReference type="PRINTS" id="PR00974">
    <property type="entry name" value="RIBOSOMALS18"/>
</dbReference>
<dbReference type="InParanoid" id="A0A1Y2LKB4"/>
<dbReference type="GO" id="GO:0005763">
    <property type="term" value="C:mitochondrial small ribosomal subunit"/>
    <property type="evidence" value="ECO:0007669"/>
    <property type="project" value="TreeGrafter"/>
</dbReference>
<dbReference type="STRING" id="105696.A0A1Y2LKB4"/>
<dbReference type="Proteomes" id="UP000193240">
    <property type="component" value="Unassembled WGS sequence"/>
</dbReference>
<proteinExistence type="inferred from homology"/>
<evidence type="ECO:0000313" key="6">
    <source>
        <dbReference type="Proteomes" id="UP000193240"/>
    </source>
</evidence>
<reference evidence="5 6" key="1">
    <citation type="journal article" date="2017" name="Genome Announc.">
        <title>Genome sequence of the saprophytic ascomycete Epicoccum nigrum ICMP 19927 strain isolated from New Zealand.</title>
        <authorList>
            <person name="Fokin M."/>
            <person name="Fleetwood D."/>
            <person name="Weir B.S."/>
            <person name="Villas-Boas S.G."/>
        </authorList>
    </citation>
    <scope>NUCLEOTIDE SEQUENCE [LARGE SCALE GENOMIC DNA]</scope>
    <source>
        <strain evidence="5 6">ICMP 19927</strain>
    </source>
</reference>
<evidence type="ECO:0000256" key="2">
    <source>
        <dbReference type="ARBA" id="ARBA00022980"/>
    </source>
</evidence>
<name>A0A1Y2LKB4_EPING</name>
<evidence type="ECO:0000256" key="1">
    <source>
        <dbReference type="ARBA" id="ARBA00005589"/>
    </source>
</evidence>
<keyword evidence="2" id="KW-0689">Ribosomal protein</keyword>
<dbReference type="Pfam" id="PF01084">
    <property type="entry name" value="Ribosomal_S18"/>
    <property type="match status" value="1"/>
</dbReference>
<dbReference type="Gene3D" id="4.10.640.10">
    <property type="entry name" value="Ribosomal protein S18"/>
    <property type="match status" value="1"/>
</dbReference>
<dbReference type="GO" id="GO:0003735">
    <property type="term" value="F:structural constituent of ribosome"/>
    <property type="evidence" value="ECO:0007669"/>
    <property type="project" value="InterPro"/>
</dbReference>
<dbReference type="EMBL" id="KZ107858">
    <property type="protein sequence ID" value="OSS44331.1"/>
    <property type="molecule type" value="Genomic_DNA"/>
</dbReference>
<sequence>MSFTRAALLRRSNGLRCFSSGAPRQNANDILNILGDIKTSDGARPASPGTLAPTQIARDLGFNRPSQTREMIESERREQFQRQIYRKWQPGDVYSPHDLTGAEQRKWKMGRKKPQQDAFDVLGINPLNEYKNFTIMSEYMTETGRIKHSKDTGLRPKNQRKIAKAIRRAIGLGLMPSVHRHPLVVKGSPASRFL</sequence>
<dbReference type="OrthoDB" id="21463at2759"/>